<dbReference type="Pfam" id="PF00078">
    <property type="entry name" value="RVT_1"/>
    <property type="match status" value="2"/>
</dbReference>
<organism evidence="3 4">
    <name type="scientific">Ancylostoma ceylanicum</name>
    <dbReference type="NCBI Taxonomy" id="53326"/>
    <lineage>
        <taxon>Eukaryota</taxon>
        <taxon>Metazoa</taxon>
        <taxon>Ecdysozoa</taxon>
        <taxon>Nematoda</taxon>
        <taxon>Chromadorea</taxon>
        <taxon>Rhabditida</taxon>
        <taxon>Rhabditina</taxon>
        <taxon>Rhabditomorpha</taxon>
        <taxon>Strongyloidea</taxon>
        <taxon>Ancylostomatidae</taxon>
        <taxon>Ancylostomatinae</taxon>
        <taxon>Ancylostoma</taxon>
    </lineage>
</organism>
<sequence length="652" mass="74782">MTLEALAEYKRKKKERKAKVAKAKNAAMDELYEKLDGSQGEKHVFRLAKARHKASLDLSEVRAMKDEDGKVLRDPVAVKQRWRTYFSHLLNEEFPRKERVSTPPTAGPIQPWTIEEVRKVVKKMKVGKAAGPDGVPAEVWKSLGELGLQWLTTFFNNITWSARIPQAWRDNVIVPIFERKGGVMDCANYRGIKLIAHTMKIHERLVDMRLRGVVEIASDQFGFIPERSAIDAIFIARQVMEKYREKNKPCHIAFLDLEKAYDRLPRSILWEVMRERGILEYMVNIVRDMYDGSNGEGPPFTLLYADDVALIADSRAELQLKIRKWQLALADAGLKLNTKKTEVMSSTEEDYQVFDVSGTAFPQAKEFQYLGSYLSADGTVDAAVRGRIKCAWLKWRESTGILCDRTCSRALKGKIYRRVVRPTLMHGSECWPLSKTHERMLNTVEMRMLRWTCGLSRCDRVPNEDIRTIMQTAPIQPKLRAQRLRWYGHVVRRPLPHPSRQAMEMNVTGKRSRGAPKKRWRDAVKKDTKEVGVTKEDTQDRDLWRRRTNTAEPANNRRQQNPYVFPAVAQYPHVVIFPAEAELGNTNPDDPPPYSAIVRNVGDTEETAKEETLPPRYSDLELNSTSNVAQLLNTSRLAGQNTLNRTIVIEGR</sequence>
<evidence type="ECO:0000313" key="4">
    <source>
        <dbReference type="Proteomes" id="UP000024635"/>
    </source>
</evidence>
<comment type="caution">
    <text evidence="3">The sequence shown here is derived from an EMBL/GenBank/DDBJ whole genome shotgun (WGS) entry which is preliminary data.</text>
</comment>
<dbReference type="InterPro" id="IPR000477">
    <property type="entry name" value="RT_dom"/>
</dbReference>
<reference evidence="4" key="1">
    <citation type="journal article" date="2015" name="Nat. Genet.">
        <title>The genome and transcriptome of the zoonotic hookworm Ancylostoma ceylanicum identify infection-specific gene families.</title>
        <authorList>
            <person name="Schwarz E.M."/>
            <person name="Hu Y."/>
            <person name="Antoshechkin I."/>
            <person name="Miller M.M."/>
            <person name="Sternberg P.W."/>
            <person name="Aroian R.V."/>
        </authorList>
    </citation>
    <scope>NUCLEOTIDE SEQUENCE</scope>
    <source>
        <strain evidence="4">HY135</strain>
    </source>
</reference>
<dbReference type="Proteomes" id="UP000024635">
    <property type="component" value="Unassembled WGS sequence"/>
</dbReference>
<dbReference type="SUPFAM" id="SSF56672">
    <property type="entry name" value="DNA/RNA polymerases"/>
    <property type="match status" value="1"/>
</dbReference>
<feature type="compositionally biased region" description="Basic and acidic residues" evidence="1">
    <location>
        <begin position="521"/>
        <end position="539"/>
    </location>
</feature>
<evidence type="ECO:0000313" key="3">
    <source>
        <dbReference type="EMBL" id="EYB90345.1"/>
    </source>
</evidence>
<feature type="domain" description="Reverse transcriptase" evidence="2">
    <location>
        <begin position="182"/>
        <end position="290"/>
    </location>
</feature>
<dbReference type="InterPro" id="IPR043502">
    <property type="entry name" value="DNA/RNA_pol_sf"/>
</dbReference>
<dbReference type="CDD" id="cd01650">
    <property type="entry name" value="RT_nLTR_like"/>
    <property type="match status" value="1"/>
</dbReference>
<feature type="domain" description="Reverse transcriptase" evidence="2">
    <location>
        <begin position="301"/>
        <end position="372"/>
    </location>
</feature>
<protein>
    <recommendedName>
        <fullName evidence="2">Reverse transcriptase domain-containing protein</fullName>
    </recommendedName>
</protein>
<feature type="compositionally biased region" description="Basic residues" evidence="1">
    <location>
        <begin position="510"/>
        <end position="520"/>
    </location>
</feature>
<keyword evidence="4" id="KW-1185">Reference proteome</keyword>
<evidence type="ECO:0000256" key="1">
    <source>
        <dbReference type="SAM" id="MobiDB-lite"/>
    </source>
</evidence>
<accession>A0A016SI75</accession>
<dbReference type="AlphaFoldDB" id="A0A016SI75"/>
<dbReference type="PANTHER" id="PTHR47027">
    <property type="entry name" value="REVERSE TRANSCRIPTASE DOMAIN-CONTAINING PROTEIN"/>
    <property type="match status" value="1"/>
</dbReference>
<name>A0A016SI75_9BILA</name>
<evidence type="ECO:0000259" key="2">
    <source>
        <dbReference type="Pfam" id="PF00078"/>
    </source>
</evidence>
<feature type="region of interest" description="Disordered" evidence="1">
    <location>
        <begin position="504"/>
        <end position="539"/>
    </location>
</feature>
<dbReference type="EMBL" id="JARK01001557">
    <property type="protein sequence ID" value="EYB90345.1"/>
    <property type="molecule type" value="Genomic_DNA"/>
</dbReference>
<dbReference type="PANTHER" id="PTHR47027:SF28">
    <property type="entry name" value="ENDONUCLEASE-REVERSE TRANSCRIPTASE"/>
    <property type="match status" value="1"/>
</dbReference>
<dbReference type="OrthoDB" id="6515679at2759"/>
<proteinExistence type="predicted"/>
<gene>
    <name evidence="3" type="primary">Acey_s0221.g2564</name>
    <name evidence="3" type="ORF">Y032_0221g2564</name>
</gene>
<dbReference type="STRING" id="53326.A0A016SI75"/>